<gene>
    <name evidence="1" type="ORF">BV22DRAFT_930847</name>
</gene>
<dbReference type="Proteomes" id="UP000790709">
    <property type="component" value="Unassembled WGS sequence"/>
</dbReference>
<name>A0ACB8AYQ5_9AGAM</name>
<proteinExistence type="predicted"/>
<evidence type="ECO:0000313" key="2">
    <source>
        <dbReference type="Proteomes" id="UP000790709"/>
    </source>
</evidence>
<keyword evidence="2" id="KW-1185">Reference proteome</keyword>
<accession>A0ACB8AYQ5</accession>
<comment type="caution">
    <text evidence="1">The sequence shown here is derived from an EMBL/GenBank/DDBJ whole genome shotgun (WGS) entry which is preliminary data.</text>
</comment>
<protein>
    <submittedName>
        <fullName evidence="1">Uncharacterized protein</fullName>
    </submittedName>
</protein>
<sequence>MATNNPARFFHLELSPSAGPAFPTSRGICYVLNYEQLPYRTEWAAFADVEMVLSSHNAPETSTTKPVYTVPAIMDATNSGEAPRIIADSPLIAYYFESTFRVNTTYPNGSRDEQFKHIDASVSNVMRRMVPMVLGALPGLMQGRDLDAFVDSRTQMLGQHPSERYVPQKRNTLWVALEDGLDALSYIDENGSGEGEWVFGGDVPAYADFVLSGAFCGCLGQDQGAERGKVGAQSSSPQYASAIMRIGTSVRRSTNCRPISSWNTCQTLGR</sequence>
<dbReference type="EMBL" id="MU266955">
    <property type="protein sequence ID" value="KAH7917728.1"/>
    <property type="molecule type" value="Genomic_DNA"/>
</dbReference>
<reference evidence="1" key="1">
    <citation type="journal article" date="2021" name="New Phytol.">
        <title>Evolutionary innovations through gain and loss of genes in the ectomycorrhizal Boletales.</title>
        <authorList>
            <person name="Wu G."/>
            <person name="Miyauchi S."/>
            <person name="Morin E."/>
            <person name="Kuo A."/>
            <person name="Drula E."/>
            <person name="Varga T."/>
            <person name="Kohler A."/>
            <person name="Feng B."/>
            <person name="Cao Y."/>
            <person name="Lipzen A."/>
            <person name="Daum C."/>
            <person name="Hundley H."/>
            <person name="Pangilinan J."/>
            <person name="Johnson J."/>
            <person name="Barry K."/>
            <person name="LaButti K."/>
            <person name="Ng V."/>
            <person name="Ahrendt S."/>
            <person name="Min B."/>
            <person name="Choi I.G."/>
            <person name="Park H."/>
            <person name="Plett J.M."/>
            <person name="Magnuson J."/>
            <person name="Spatafora J.W."/>
            <person name="Nagy L.G."/>
            <person name="Henrissat B."/>
            <person name="Grigoriev I.V."/>
            <person name="Yang Z.L."/>
            <person name="Xu J."/>
            <person name="Martin F.M."/>
        </authorList>
    </citation>
    <scope>NUCLEOTIDE SEQUENCE</scope>
    <source>
        <strain evidence="1">KUC20120723A-06</strain>
    </source>
</reference>
<organism evidence="1 2">
    <name type="scientific">Leucogyrophana mollusca</name>
    <dbReference type="NCBI Taxonomy" id="85980"/>
    <lineage>
        <taxon>Eukaryota</taxon>
        <taxon>Fungi</taxon>
        <taxon>Dikarya</taxon>
        <taxon>Basidiomycota</taxon>
        <taxon>Agaricomycotina</taxon>
        <taxon>Agaricomycetes</taxon>
        <taxon>Agaricomycetidae</taxon>
        <taxon>Boletales</taxon>
        <taxon>Boletales incertae sedis</taxon>
        <taxon>Leucogyrophana</taxon>
    </lineage>
</organism>
<evidence type="ECO:0000313" key="1">
    <source>
        <dbReference type="EMBL" id="KAH7917728.1"/>
    </source>
</evidence>